<reference evidence="1" key="1">
    <citation type="submission" date="2021-10" db="EMBL/GenBank/DDBJ databases">
        <title>Melipona bicolor Genome sequencing and assembly.</title>
        <authorList>
            <person name="Araujo N.S."/>
            <person name="Arias M.C."/>
        </authorList>
    </citation>
    <scope>NUCLEOTIDE SEQUENCE</scope>
    <source>
        <strain evidence="1">USP_2M_L1-L4_2017</strain>
        <tissue evidence="1">Whole body</tissue>
    </source>
</reference>
<proteinExistence type="predicted"/>
<keyword evidence="2" id="KW-1185">Reference proteome</keyword>
<sequence>MNTLILQHDNDLITPSDAAFILECNFSNSRDQIVSVEMSETEKKKVRSSTSLVDADLGRDKTNRFEYVVSDTNEIVFVPSSVTKKNDEL</sequence>
<evidence type="ECO:0000313" key="2">
    <source>
        <dbReference type="Proteomes" id="UP001177670"/>
    </source>
</evidence>
<evidence type="ECO:0000313" key="1">
    <source>
        <dbReference type="EMBL" id="KAK1123528.1"/>
    </source>
</evidence>
<dbReference type="AlphaFoldDB" id="A0AA40FQK0"/>
<comment type="caution">
    <text evidence="1">The sequence shown here is derived from an EMBL/GenBank/DDBJ whole genome shotgun (WGS) entry which is preliminary data.</text>
</comment>
<protein>
    <submittedName>
        <fullName evidence="1">Uncharacterized protein</fullName>
    </submittedName>
</protein>
<dbReference type="EMBL" id="JAHYIQ010000020">
    <property type="protein sequence ID" value="KAK1123528.1"/>
    <property type="molecule type" value="Genomic_DNA"/>
</dbReference>
<name>A0AA40FQK0_9HYME</name>
<dbReference type="Proteomes" id="UP001177670">
    <property type="component" value="Unassembled WGS sequence"/>
</dbReference>
<accession>A0AA40FQK0</accession>
<gene>
    <name evidence="1" type="ORF">K0M31_008233</name>
</gene>
<organism evidence="1 2">
    <name type="scientific">Melipona bicolor</name>
    <dbReference type="NCBI Taxonomy" id="60889"/>
    <lineage>
        <taxon>Eukaryota</taxon>
        <taxon>Metazoa</taxon>
        <taxon>Ecdysozoa</taxon>
        <taxon>Arthropoda</taxon>
        <taxon>Hexapoda</taxon>
        <taxon>Insecta</taxon>
        <taxon>Pterygota</taxon>
        <taxon>Neoptera</taxon>
        <taxon>Endopterygota</taxon>
        <taxon>Hymenoptera</taxon>
        <taxon>Apocrita</taxon>
        <taxon>Aculeata</taxon>
        <taxon>Apoidea</taxon>
        <taxon>Anthophila</taxon>
        <taxon>Apidae</taxon>
        <taxon>Melipona</taxon>
    </lineage>
</organism>